<name>A0A0F9PTC6_9ZZZZ</name>
<comment type="caution">
    <text evidence="2">The sequence shown here is derived from an EMBL/GenBank/DDBJ whole genome shotgun (WGS) entry which is preliminary data.</text>
</comment>
<organism evidence="2">
    <name type="scientific">marine sediment metagenome</name>
    <dbReference type="NCBI Taxonomy" id="412755"/>
    <lineage>
        <taxon>unclassified sequences</taxon>
        <taxon>metagenomes</taxon>
        <taxon>ecological metagenomes</taxon>
    </lineage>
</organism>
<reference evidence="2" key="1">
    <citation type="journal article" date="2015" name="Nature">
        <title>Complex archaea that bridge the gap between prokaryotes and eukaryotes.</title>
        <authorList>
            <person name="Spang A."/>
            <person name="Saw J.H."/>
            <person name="Jorgensen S.L."/>
            <person name="Zaremba-Niedzwiedzka K."/>
            <person name="Martijn J."/>
            <person name="Lind A.E."/>
            <person name="van Eijk R."/>
            <person name="Schleper C."/>
            <person name="Guy L."/>
            <person name="Ettema T.J."/>
        </authorList>
    </citation>
    <scope>NUCLEOTIDE SEQUENCE</scope>
</reference>
<evidence type="ECO:0008006" key="3">
    <source>
        <dbReference type="Google" id="ProtNLM"/>
    </source>
</evidence>
<feature type="region of interest" description="Disordered" evidence="1">
    <location>
        <begin position="113"/>
        <end position="136"/>
    </location>
</feature>
<sequence>MKFEAGLHDFSDFALLPSAEYEFVIKEPLEVTELKGQKTDISGKEYTFVLWAEVTVGEYAGKKVRRQFSNRSKGARYFMKSFMERLGISITKDGAFNSEDFLGRRFKATVGERAYTDQQGQEKKANDLDTESTIAL</sequence>
<gene>
    <name evidence="2" type="ORF">LCGC14_0788810</name>
</gene>
<evidence type="ECO:0000313" key="2">
    <source>
        <dbReference type="EMBL" id="KKN34940.1"/>
    </source>
</evidence>
<accession>A0A0F9PTC6</accession>
<proteinExistence type="predicted"/>
<dbReference type="EMBL" id="LAZR01002075">
    <property type="protein sequence ID" value="KKN34940.1"/>
    <property type="molecule type" value="Genomic_DNA"/>
</dbReference>
<protein>
    <recommendedName>
        <fullName evidence="3">DUF669 domain-containing protein</fullName>
    </recommendedName>
</protein>
<evidence type="ECO:0000256" key="1">
    <source>
        <dbReference type="SAM" id="MobiDB-lite"/>
    </source>
</evidence>
<dbReference type="AlphaFoldDB" id="A0A0F9PTC6"/>